<feature type="transmembrane region" description="Helical" evidence="6">
    <location>
        <begin position="272"/>
        <end position="289"/>
    </location>
</feature>
<dbReference type="Gene3D" id="1.20.1250.20">
    <property type="entry name" value="MFS general substrate transporter like domains"/>
    <property type="match status" value="1"/>
</dbReference>
<feature type="transmembrane region" description="Helical" evidence="6">
    <location>
        <begin position="160"/>
        <end position="180"/>
    </location>
</feature>
<gene>
    <name evidence="8" type="ORF">SAMN02745207_03285</name>
</gene>
<proteinExistence type="predicted"/>
<feature type="transmembrane region" description="Helical" evidence="6">
    <location>
        <begin position="128"/>
        <end position="148"/>
    </location>
</feature>
<dbReference type="InterPro" id="IPR020846">
    <property type="entry name" value="MFS_dom"/>
</dbReference>
<dbReference type="PANTHER" id="PTHR11360">
    <property type="entry name" value="MONOCARBOXYLATE TRANSPORTER"/>
    <property type="match status" value="1"/>
</dbReference>
<dbReference type="EMBL" id="FQXM01000022">
    <property type="protein sequence ID" value="SHH93746.1"/>
    <property type="molecule type" value="Genomic_DNA"/>
</dbReference>
<comment type="subcellular location">
    <subcellularLocation>
        <location evidence="1">Cell membrane</location>
        <topology evidence="1">Multi-pass membrane protein</topology>
    </subcellularLocation>
</comment>
<dbReference type="InterPro" id="IPR050327">
    <property type="entry name" value="Proton-linked_MCT"/>
</dbReference>
<evidence type="ECO:0000256" key="3">
    <source>
        <dbReference type="ARBA" id="ARBA00022692"/>
    </source>
</evidence>
<evidence type="ECO:0000259" key="7">
    <source>
        <dbReference type="PROSITE" id="PS50850"/>
    </source>
</evidence>
<feature type="transmembrane region" description="Helical" evidence="6">
    <location>
        <begin position="330"/>
        <end position="354"/>
    </location>
</feature>
<feature type="transmembrane region" description="Helical" evidence="6">
    <location>
        <begin position="295"/>
        <end position="318"/>
    </location>
</feature>
<dbReference type="Proteomes" id="UP000184447">
    <property type="component" value="Unassembled WGS sequence"/>
</dbReference>
<name>A0A1M5X1I2_9CLOT</name>
<evidence type="ECO:0000256" key="1">
    <source>
        <dbReference type="ARBA" id="ARBA00004651"/>
    </source>
</evidence>
<reference evidence="8 9" key="1">
    <citation type="submission" date="2016-11" db="EMBL/GenBank/DDBJ databases">
        <authorList>
            <person name="Jaros S."/>
            <person name="Januszkiewicz K."/>
            <person name="Wedrychowicz H."/>
        </authorList>
    </citation>
    <scope>NUCLEOTIDE SEQUENCE [LARGE SCALE GENOMIC DNA]</scope>
    <source>
        <strain evidence="8 9">DSM 8605</strain>
    </source>
</reference>
<feature type="transmembrane region" description="Helical" evidence="6">
    <location>
        <begin position="40"/>
        <end position="58"/>
    </location>
</feature>
<feature type="transmembrane region" description="Helical" evidence="6">
    <location>
        <begin position="96"/>
        <end position="116"/>
    </location>
</feature>
<keyword evidence="9" id="KW-1185">Reference proteome</keyword>
<feature type="transmembrane region" description="Helical" evidence="6">
    <location>
        <begin position="360"/>
        <end position="380"/>
    </location>
</feature>
<keyword evidence="3 6" id="KW-0812">Transmembrane</keyword>
<keyword evidence="5 6" id="KW-0472">Membrane</keyword>
<feature type="domain" description="Major facilitator superfamily (MFS) profile" evidence="7">
    <location>
        <begin position="1"/>
        <end position="382"/>
    </location>
</feature>
<dbReference type="PROSITE" id="PS50850">
    <property type="entry name" value="MFS"/>
    <property type="match status" value="1"/>
</dbReference>
<dbReference type="InterPro" id="IPR036259">
    <property type="entry name" value="MFS_trans_sf"/>
</dbReference>
<evidence type="ECO:0000256" key="4">
    <source>
        <dbReference type="ARBA" id="ARBA00022989"/>
    </source>
</evidence>
<evidence type="ECO:0000256" key="5">
    <source>
        <dbReference type="ARBA" id="ARBA00023136"/>
    </source>
</evidence>
<dbReference type="SUPFAM" id="SSF103473">
    <property type="entry name" value="MFS general substrate transporter"/>
    <property type="match status" value="1"/>
</dbReference>
<evidence type="ECO:0000313" key="9">
    <source>
        <dbReference type="Proteomes" id="UP000184447"/>
    </source>
</evidence>
<organism evidence="8 9">
    <name type="scientific">Clostridium grantii DSM 8605</name>
    <dbReference type="NCBI Taxonomy" id="1121316"/>
    <lineage>
        <taxon>Bacteria</taxon>
        <taxon>Bacillati</taxon>
        <taxon>Bacillota</taxon>
        <taxon>Clostridia</taxon>
        <taxon>Eubacteriales</taxon>
        <taxon>Clostridiaceae</taxon>
        <taxon>Clostridium</taxon>
    </lineage>
</organism>
<feature type="transmembrane region" description="Helical" evidence="6">
    <location>
        <begin position="201"/>
        <end position="229"/>
    </location>
</feature>
<protein>
    <submittedName>
        <fullName evidence="8">MFS transporter, OFA family, oxalate/formate antiporter</fullName>
    </submittedName>
</protein>
<dbReference type="OrthoDB" id="9793415at2"/>
<dbReference type="STRING" id="1121316.SAMN02745207_03285"/>
<feature type="transmembrane region" description="Helical" evidence="6">
    <location>
        <begin position="235"/>
        <end position="260"/>
    </location>
</feature>
<dbReference type="AlphaFoldDB" id="A0A1M5X1I2"/>
<dbReference type="Pfam" id="PF07690">
    <property type="entry name" value="MFS_1"/>
    <property type="match status" value="1"/>
</dbReference>
<dbReference type="GO" id="GO:0022857">
    <property type="term" value="F:transmembrane transporter activity"/>
    <property type="evidence" value="ECO:0007669"/>
    <property type="project" value="InterPro"/>
</dbReference>
<dbReference type="RefSeq" id="WP_073339645.1">
    <property type="nucleotide sequence ID" value="NZ_FQXM01000022.1"/>
</dbReference>
<evidence type="ECO:0000256" key="6">
    <source>
        <dbReference type="SAM" id="Phobius"/>
    </source>
</evidence>
<keyword evidence="2" id="KW-0813">Transport</keyword>
<evidence type="ECO:0000313" key="8">
    <source>
        <dbReference type="EMBL" id="SHH93746.1"/>
    </source>
</evidence>
<evidence type="ECO:0000256" key="2">
    <source>
        <dbReference type="ARBA" id="ARBA00022448"/>
    </source>
</evidence>
<dbReference type="GO" id="GO:0005886">
    <property type="term" value="C:plasma membrane"/>
    <property type="evidence" value="ECO:0007669"/>
    <property type="project" value="UniProtKB-SubCell"/>
</dbReference>
<sequence>MKKYFILLFSTFILLVLGATYTYSVFLESFAQSFGVSKSLASIPFAIFLFSYAMGMGFAGKAYNKYPPRVLTICGGVAFSLGFVLSSFSGSIVQLAITYGVLSGFGLAFAYVTPITLVSEWFIEKKGLASGIVISAFGLGSFFLSPISNNLITKIGWRNTLRYEGIIFFIIILMSSLALTKKENKVVKHLEKKSEITVTSLFKNMIFLRIWGAYIFSLTTGLMIMGHIVPMAKEIGYNGSVVAIFISIIALANASGRIIIGALGDKMSGVKILKIINLSQAIVFILLLISYKVTIVLYLAVILFGFNFGGWLVLFPIVSSEYFGVKNLSVVYGILFSSYGVAGIVGPIFISFLQTVFGSYIFPLQISVVFCIMAFMILPGSKNNIVKTKS</sequence>
<dbReference type="InterPro" id="IPR011701">
    <property type="entry name" value="MFS"/>
</dbReference>
<accession>A0A1M5X1I2</accession>
<feature type="transmembrane region" description="Helical" evidence="6">
    <location>
        <begin position="70"/>
        <end position="90"/>
    </location>
</feature>
<keyword evidence="4 6" id="KW-1133">Transmembrane helix</keyword>